<evidence type="ECO:0000259" key="1">
    <source>
        <dbReference type="Pfam" id="PF03033"/>
    </source>
</evidence>
<keyword evidence="5" id="KW-1185">Reference proteome</keyword>
<dbReference type="Pfam" id="PF03033">
    <property type="entry name" value="Glyco_transf_28"/>
    <property type="match status" value="1"/>
</dbReference>
<reference evidence="4 5" key="1">
    <citation type="submission" date="2014-11" db="EMBL/GenBank/DDBJ databases">
        <title>Draft Genome Sequence of Brevibacterium linens AE038-8.</title>
        <authorList>
            <person name="Maizel D."/>
            <person name="Utturkar S.M."/>
            <person name="Brown S.D."/>
            <person name="Ferrero M."/>
            <person name="Rosen B.P."/>
        </authorList>
    </citation>
    <scope>NUCLEOTIDE SEQUENCE [LARGE SCALE GENOMIC DNA]</scope>
    <source>
        <strain evidence="4 5">AE038-8</strain>
    </source>
</reference>
<dbReference type="GO" id="GO:0016906">
    <property type="term" value="F:sterol 3-beta-glucosyltransferase activity"/>
    <property type="evidence" value="ECO:0007669"/>
    <property type="project" value="UniProtKB-EC"/>
</dbReference>
<dbReference type="AlphaFoldDB" id="A0A0B8ZYG9"/>
<dbReference type="EC" id="2.4.1.173" evidence="4"/>
<organism evidence="4 5">
    <name type="scientific">Brevibacterium linens</name>
    <dbReference type="NCBI Taxonomy" id="1703"/>
    <lineage>
        <taxon>Bacteria</taxon>
        <taxon>Bacillati</taxon>
        <taxon>Actinomycetota</taxon>
        <taxon>Actinomycetes</taxon>
        <taxon>Micrococcales</taxon>
        <taxon>Brevibacteriaceae</taxon>
        <taxon>Brevibacterium</taxon>
    </lineage>
</organism>
<dbReference type="PANTHER" id="PTHR48050">
    <property type="entry name" value="STEROL 3-BETA-GLUCOSYLTRANSFERASE"/>
    <property type="match status" value="1"/>
</dbReference>
<protein>
    <submittedName>
        <fullName evidence="4">Sterol 3-beta-glucosyltransferase</fullName>
        <ecNumber evidence="4">2.4.1.173</ecNumber>
    </submittedName>
</protein>
<dbReference type="GO" id="GO:0033072">
    <property type="term" value="P:vancomycin biosynthetic process"/>
    <property type="evidence" value="ECO:0007669"/>
    <property type="project" value="UniProtKB-ARBA"/>
</dbReference>
<reference evidence="3" key="2">
    <citation type="submission" date="2016-03" db="EMBL/GenBank/DDBJ databases">
        <authorList>
            <person name="Zhu Y."/>
            <person name="Sun C."/>
        </authorList>
    </citation>
    <scope>NUCLEOTIDE SEQUENCE</scope>
    <source>
        <strain evidence="3">BS258</strain>
    </source>
</reference>
<dbReference type="KEGG" id="bly:A2T55_15945"/>
<dbReference type="InterPro" id="IPR010610">
    <property type="entry name" value="EryCIII-like_C"/>
</dbReference>
<reference evidence="6" key="3">
    <citation type="submission" date="2016-03" db="EMBL/GenBank/DDBJ databases">
        <authorList>
            <person name="Ploux O."/>
        </authorList>
    </citation>
    <scope>NUCLEOTIDE SEQUENCE [LARGE SCALE GENOMIC DNA]</scope>
    <source>
        <strain evidence="6">BS258</strain>
    </source>
</reference>
<dbReference type="InterPro" id="IPR004276">
    <property type="entry name" value="GlycoTrans_28_N"/>
</dbReference>
<dbReference type="SUPFAM" id="SSF53756">
    <property type="entry name" value="UDP-Glycosyltransferase/glycogen phosphorylase"/>
    <property type="match status" value="1"/>
</dbReference>
<dbReference type="GO" id="GO:0005975">
    <property type="term" value="P:carbohydrate metabolic process"/>
    <property type="evidence" value="ECO:0007669"/>
    <property type="project" value="InterPro"/>
</dbReference>
<dbReference type="CDD" id="cd03784">
    <property type="entry name" value="GT1_Gtf-like"/>
    <property type="match status" value="1"/>
</dbReference>
<dbReference type="Proteomes" id="UP000031488">
    <property type="component" value="Unassembled WGS sequence"/>
</dbReference>
<accession>A0A0B8ZYG9</accession>
<dbReference type="OrthoDB" id="3253247at2"/>
<dbReference type="RefSeq" id="WP_052240213.1">
    <property type="nucleotide sequence ID" value="NZ_CP014869.1"/>
</dbReference>
<dbReference type="InterPro" id="IPR050426">
    <property type="entry name" value="Glycosyltransferase_28"/>
</dbReference>
<proteinExistence type="predicted"/>
<dbReference type="Proteomes" id="UP000075950">
    <property type="component" value="Chromosome"/>
</dbReference>
<dbReference type="EMBL" id="CP014869">
    <property type="protein sequence ID" value="AMT95020.1"/>
    <property type="molecule type" value="Genomic_DNA"/>
</dbReference>
<gene>
    <name evidence="3" type="ORF">A2T55_15945</name>
    <name evidence="4" type="ORF">AE0388_3418</name>
</gene>
<evidence type="ECO:0000313" key="6">
    <source>
        <dbReference type="Proteomes" id="UP000075950"/>
    </source>
</evidence>
<accession>A0A144MGH7</accession>
<keyword evidence="4" id="KW-0328">Glycosyltransferase</keyword>
<dbReference type="PATRIC" id="fig|1703.6.peg.3381"/>
<keyword evidence="4" id="KW-0808">Transferase</keyword>
<dbReference type="PANTHER" id="PTHR48050:SF13">
    <property type="entry name" value="STEROL 3-BETA-GLUCOSYLTRANSFERASE UGT80A2"/>
    <property type="match status" value="1"/>
</dbReference>
<evidence type="ECO:0000313" key="5">
    <source>
        <dbReference type="Proteomes" id="UP000031488"/>
    </source>
</evidence>
<feature type="domain" description="Erythromycin biosynthesis protein CIII-like C-terminal" evidence="2">
    <location>
        <begin position="266"/>
        <end position="385"/>
    </location>
</feature>
<name>A0A0B8ZYG9_BRELN</name>
<dbReference type="Pfam" id="PF06722">
    <property type="entry name" value="EryCIII-like_C"/>
    <property type="match status" value="1"/>
</dbReference>
<evidence type="ECO:0000259" key="2">
    <source>
        <dbReference type="Pfam" id="PF06722"/>
    </source>
</evidence>
<feature type="domain" description="Glycosyltransferase family 28 N-terminal" evidence="1">
    <location>
        <begin position="3"/>
        <end position="60"/>
    </location>
</feature>
<dbReference type="Gene3D" id="3.40.50.2000">
    <property type="entry name" value="Glycogen Phosphorylase B"/>
    <property type="match status" value="2"/>
</dbReference>
<evidence type="ECO:0000313" key="3">
    <source>
        <dbReference type="EMBL" id="AMT95020.1"/>
    </source>
</evidence>
<sequence>MKILILAPGSRGDVEPALRIAAGLIVDGHEATIVAHADFGQRVTAAGCEFVPFTVPLEPPMQSDGSAPGARGYLAHLRTYMLDHARAALAAATDGGCGAVITNPISPYGHDIAEALSIPSAEALPQPALPSRDYPPMIASNLDLGPALNRVFGRLVERFPAPVDGAIAHVRGELGLPKESRLAGMRRRLRAGLPVHHGISPAVLPRPSDWPNNLSLDGFWWPVEDEDWAAPSLLVDFLAAGTAPVLITLGSVDANAGAGAAVAEFVESTDHRVIVQGKIGENLAEAAPDRVVTVGDVPHSWLLPQVAAVVHQAGAGITAACLRAGKPGIPLPLHTDQFFWARRAHELGAAVTPVTGKRVNGDVLRSRVEEAISNPVFRRRAVEIGARLIDGDSTAPLRRWAAACDG</sequence>
<evidence type="ECO:0000313" key="4">
    <source>
        <dbReference type="EMBL" id="KHS51346.1"/>
    </source>
</evidence>
<dbReference type="FunFam" id="3.40.50.2000:FF:000009">
    <property type="entry name" value="Sterol 3-beta-glucosyltransferase UGT80A2"/>
    <property type="match status" value="1"/>
</dbReference>
<dbReference type="InterPro" id="IPR002213">
    <property type="entry name" value="UDP_glucos_trans"/>
</dbReference>
<dbReference type="EMBL" id="JTJZ01000022">
    <property type="protein sequence ID" value="KHS51346.1"/>
    <property type="molecule type" value="Genomic_DNA"/>
</dbReference>